<keyword evidence="1" id="KW-1133">Transmembrane helix</keyword>
<accession>A0A2S7N2B5</accession>
<keyword evidence="4" id="KW-1185">Reference proteome</keyword>
<dbReference type="Proteomes" id="UP000239663">
    <property type="component" value="Unassembled WGS sequence"/>
</dbReference>
<dbReference type="AlphaFoldDB" id="A0A2S7N2B5"/>
<gene>
    <name evidence="3" type="ORF">CYL18_06120</name>
</gene>
<keyword evidence="1" id="KW-0472">Membrane</keyword>
<dbReference type="Gene3D" id="3.40.50.300">
    <property type="entry name" value="P-loop containing nucleotide triphosphate hydrolases"/>
    <property type="match status" value="1"/>
</dbReference>
<dbReference type="RefSeq" id="WP_104848601.1">
    <property type="nucleotide sequence ID" value="NZ_PKOZ01000002.1"/>
</dbReference>
<dbReference type="SUPFAM" id="SSF52540">
    <property type="entry name" value="P-loop containing nucleoside triphosphate hydrolases"/>
    <property type="match status" value="1"/>
</dbReference>
<dbReference type="Pfam" id="PF02223">
    <property type="entry name" value="Thymidylate_kin"/>
    <property type="match status" value="1"/>
</dbReference>
<feature type="domain" description="Thymidylate kinase-like" evidence="2">
    <location>
        <begin position="5"/>
        <end position="205"/>
    </location>
</feature>
<feature type="transmembrane region" description="Helical" evidence="1">
    <location>
        <begin position="77"/>
        <end position="96"/>
    </location>
</feature>
<dbReference type="OrthoDB" id="9774907at2"/>
<comment type="caution">
    <text evidence="3">The sequence shown here is derived from an EMBL/GenBank/DDBJ whole genome shotgun (WGS) entry which is preliminary data.</text>
</comment>
<evidence type="ECO:0000313" key="3">
    <source>
        <dbReference type="EMBL" id="PQD96174.1"/>
    </source>
</evidence>
<dbReference type="InterPro" id="IPR027417">
    <property type="entry name" value="P-loop_NTPase"/>
</dbReference>
<name>A0A2S7N2B5_9BACI</name>
<dbReference type="EMBL" id="PKOZ01000002">
    <property type="protein sequence ID" value="PQD96174.1"/>
    <property type="molecule type" value="Genomic_DNA"/>
</dbReference>
<dbReference type="InterPro" id="IPR039430">
    <property type="entry name" value="Thymidylate_kin-like_dom"/>
</dbReference>
<keyword evidence="1" id="KW-0812">Transmembrane</keyword>
<proteinExistence type="predicted"/>
<evidence type="ECO:0000313" key="4">
    <source>
        <dbReference type="Proteomes" id="UP000239663"/>
    </source>
</evidence>
<organism evidence="3 4">
    <name type="scientific">Pradoshia eiseniae</name>
    <dbReference type="NCBI Taxonomy" id="2064768"/>
    <lineage>
        <taxon>Bacteria</taxon>
        <taxon>Bacillati</taxon>
        <taxon>Bacillota</taxon>
        <taxon>Bacilli</taxon>
        <taxon>Bacillales</taxon>
        <taxon>Bacillaceae</taxon>
        <taxon>Pradoshia</taxon>
    </lineage>
</organism>
<evidence type="ECO:0000256" key="1">
    <source>
        <dbReference type="SAM" id="Phobius"/>
    </source>
</evidence>
<reference evidence="3 4" key="1">
    <citation type="submission" date="2017-12" db="EMBL/GenBank/DDBJ databases">
        <title>Taxonomic description and draft genome of Pradoshia cofamensis Gen. nov., sp. nov., a thermotolerant bacillale isolated from anterior gut of earthworm Eisenia fetida.</title>
        <authorList>
            <person name="Saha T."/>
            <person name="Chakraborty R."/>
        </authorList>
    </citation>
    <scope>NUCLEOTIDE SEQUENCE [LARGE SCALE GENOMIC DNA]</scope>
    <source>
        <strain evidence="3 4">EAG3</strain>
    </source>
</reference>
<protein>
    <recommendedName>
        <fullName evidence="2">Thymidylate kinase-like domain-containing protein</fullName>
    </recommendedName>
</protein>
<sequence>MLAFSGIDCSGKSTQIEKVNKELANEGHKTIIIWSRGGYTPLLEKIKTLIRSDKGATEEEKELYRENINRSNKKRKLLLFLSIIDLILYYGIYFRFIEKYEKKIIIADRYIWDSYIDFKMKYKEFNFEKWIVWRILTKVYYRPTCSIVYVIPVDESMRRSELKNEPWPETKEQRVERIRYYKHLISKNKWQYEINALKSIDEVFTETMRAIK</sequence>
<evidence type="ECO:0000259" key="2">
    <source>
        <dbReference type="Pfam" id="PF02223"/>
    </source>
</evidence>